<organism evidence="5 6">
    <name type="scientific">Periweissella beninensis</name>
    <dbReference type="NCBI Taxonomy" id="504936"/>
    <lineage>
        <taxon>Bacteria</taxon>
        <taxon>Bacillati</taxon>
        <taxon>Bacillota</taxon>
        <taxon>Bacilli</taxon>
        <taxon>Lactobacillales</taxon>
        <taxon>Lactobacillaceae</taxon>
        <taxon>Periweissella</taxon>
    </lineage>
</organism>
<dbReference type="InterPro" id="IPR019734">
    <property type="entry name" value="TPR_rpt"/>
</dbReference>
<evidence type="ECO:0000256" key="3">
    <source>
        <dbReference type="PROSITE-ProRule" id="PRU00339"/>
    </source>
</evidence>
<dbReference type="Gene3D" id="1.25.40.10">
    <property type="entry name" value="Tetratricopeptide repeat domain"/>
    <property type="match status" value="2"/>
</dbReference>
<dbReference type="EMBL" id="JAGMVS010000072">
    <property type="protein sequence ID" value="MCM2437952.1"/>
    <property type="molecule type" value="Genomic_DNA"/>
</dbReference>
<keyword evidence="1" id="KW-0677">Repeat</keyword>
<keyword evidence="2 3" id="KW-0802">TPR repeat</keyword>
<evidence type="ECO:0000313" key="6">
    <source>
        <dbReference type="Proteomes" id="UP001057481"/>
    </source>
</evidence>
<dbReference type="Pfam" id="PF13181">
    <property type="entry name" value="TPR_8"/>
    <property type="match status" value="1"/>
</dbReference>
<dbReference type="SUPFAM" id="SSF48452">
    <property type="entry name" value="TPR-like"/>
    <property type="match status" value="2"/>
</dbReference>
<dbReference type="Pfam" id="PF25068">
    <property type="entry name" value="ARM_TT21_4th"/>
    <property type="match status" value="1"/>
</dbReference>
<evidence type="ECO:0000259" key="4">
    <source>
        <dbReference type="Pfam" id="PF25068"/>
    </source>
</evidence>
<gene>
    <name evidence="5" type="ORF">KAK10_08520</name>
</gene>
<feature type="repeat" description="TPR" evidence="3">
    <location>
        <begin position="204"/>
        <end position="237"/>
    </location>
</feature>
<feature type="repeat" description="TPR" evidence="3">
    <location>
        <begin position="272"/>
        <end position="305"/>
    </location>
</feature>
<comment type="caution">
    <text evidence="5">The sequence shown here is derived from an EMBL/GenBank/DDBJ whole genome shotgun (WGS) entry which is preliminary data.</text>
</comment>
<feature type="repeat" description="TPR" evidence="3">
    <location>
        <begin position="238"/>
        <end position="271"/>
    </location>
</feature>
<proteinExistence type="predicted"/>
<dbReference type="RefSeq" id="WP_205144085.1">
    <property type="nucleotide sequence ID" value="NZ_JAFBDN010000019.1"/>
</dbReference>
<reference evidence="5" key="1">
    <citation type="submission" date="2021-04" db="EMBL/GenBank/DDBJ databases">
        <title>Taxonomic assessment of Weissella genus.</title>
        <authorList>
            <person name="Fanelli F."/>
            <person name="Chieffi D."/>
            <person name="Dell'Aquila A."/>
            <person name="Gyu-Sung C."/>
            <person name="Franz C.M.A.P."/>
            <person name="Fusco V."/>
        </authorList>
    </citation>
    <scope>NUCLEOTIDE SEQUENCE</scope>
    <source>
        <strain evidence="5">LMG 25373</strain>
    </source>
</reference>
<dbReference type="PANTHER" id="PTHR12558:SF13">
    <property type="entry name" value="CELL DIVISION CYCLE PROTEIN 27 HOMOLOG"/>
    <property type="match status" value="1"/>
</dbReference>
<protein>
    <submittedName>
        <fullName evidence="5">Tetratricopeptide repeat protein</fullName>
    </submittedName>
</protein>
<accession>A0ABT0VJE2</accession>
<keyword evidence="6" id="KW-1185">Reference proteome</keyword>
<feature type="domain" description="Tetratricopeptide repeat protein 21A/21B fourth ARM" evidence="4">
    <location>
        <begin position="173"/>
        <end position="234"/>
    </location>
</feature>
<dbReference type="PROSITE" id="PS50005">
    <property type="entry name" value="TPR"/>
    <property type="match status" value="3"/>
</dbReference>
<dbReference type="InterPro" id="IPR011990">
    <property type="entry name" value="TPR-like_helical_dom_sf"/>
</dbReference>
<name>A0ABT0VJE2_9LACO</name>
<dbReference type="SMART" id="SM00028">
    <property type="entry name" value="TPR"/>
    <property type="match status" value="8"/>
</dbReference>
<evidence type="ECO:0000313" key="5">
    <source>
        <dbReference type="EMBL" id="MCM2437952.1"/>
    </source>
</evidence>
<dbReference type="Proteomes" id="UP001057481">
    <property type="component" value="Unassembled WGS sequence"/>
</dbReference>
<evidence type="ECO:0000256" key="1">
    <source>
        <dbReference type="ARBA" id="ARBA00022737"/>
    </source>
</evidence>
<dbReference type="Pfam" id="PF13432">
    <property type="entry name" value="TPR_16"/>
    <property type="match status" value="2"/>
</dbReference>
<sequence length="420" mass="47849">MTYSEKMLAALDKGQLEDAKKMFGLALRNDSDDMLFSLAEELYGLGFLKQAQRTYLKLIERYPDADELKTGLADVLIDEGEIDAALGYLSTIEATSPAYLESLLVMADLYQTEELYEASEQKLLNAYQIAPNEEVILFGLAEFYFNMRRFKEAIKYYKELILMGNKTFSRVDLVSRIGVAYAQAGNFDNAIGYLEQIHESNLTPEVNFQLGFTYFQLKEYDKAITVLQKLISTDDQFASAYPYLGQAYVETNQLADALRTFQSGLAVDEFNETLYRLAGQVAIKLGQMPLAEHYFQQGLQIEPSDMELVLNLSNLYVQVHNDEANIALLSTYVQNDEIDPQIYWNVAKSLTQTNQVKLAQQYWESAQVFFNDNSDFMRELFLFYQNNGQNEQALAIGTEYIKLQPDDLDIIEAVANLSGY</sequence>
<dbReference type="InterPro" id="IPR056836">
    <property type="entry name" value="ARM_TT21_4th"/>
</dbReference>
<evidence type="ECO:0000256" key="2">
    <source>
        <dbReference type="ARBA" id="ARBA00022803"/>
    </source>
</evidence>
<dbReference type="PANTHER" id="PTHR12558">
    <property type="entry name" value="CELL DIVISION CYCLE 16,23,27"/>
    <property type="match status" value="1"/>
</dbReference>